<proteinExistence type="predicted"/>
<evidence type="ECO:0000313" key="3">
    <source>
        <dbReference type="Proteomes" id="UP000237983"/>
    </source>
</evidence>
<evidence type="ECO:0000259" key="1">
    <source>
        <dbReference type="SMART" id="SM00460"/>
    </source>
</evidence>
<dbReference type="Pfam" id="PF01841">
    <property type="entry name" value="Transglut_core"/>
    <property type="match status" value="1"/>
</dbReference>
<dbReference type="PANTHER" id="PTHR33490:SF12">
    <property type="entry name" value="BLL5557 PROTEIN"/>
    <property type="match status" value="1"/>
</dbReference>
<comment type="caution">
    <text evidence="2">The sequence shown here is derived from an EMBL/GenBank/DDBJ whole genome shotgun (WGS) entry which is preliminary data.</text>
</comment>
<dbReference type="Gene3D" id="3.10.620.30">
    <property type="match status" value="1"/>
</dbReference>
<gene>
    <name evidence="2" type="ORF">B0I08_104101</name>
</gene>
<accession>A0A2T0VDY2</accession>
<dbReference type="AlphaFoldDB" id="A0A2T0VDY2"/>
<dbReference type="OrthoDB" id="5438043at2"/>
<dbReference type="EMBL" id="PVTL01000004">
    <property type="protein sequence ID" value="PRY68399.1"/>
    <property type="molecule type" value="Genomic_DNA"/>
</dbReference>
<sequence length="189" mass="20351">MDAALATAEIDELDELRYIRPSRYCESDTLGPTARNQFRGLTGRDLLAAVSSWVGSQLFYVPGSSAPTDGAVATMLARQGVCRDYAHLVVALLRALDVPARLVSVYAPGLYPMDFHAVAEAFVDGDWHVVDATTLAPRQSLMRIATGRDASDTAFLSTRGGAVSIHKMEVGAVVDELPRDDVNLMVKLA</sequence>
<reference evidence="2 3" key="1">
    <citation type="submission" date="2018-03" db="EMBL/GenBank/DDBJ databases">
        <title>Genomic Encyclopedia of Type Strains, Phase III (KMG-III): the genomes of soil and plant-associated and newly described type strains.</title>
        <authorList>
            <person name="Whitman W."/>
        </authorList>
    </citation>
    <scope>NUCLEOTIDE SEQUENCE [LARGE SCALE GENOMIC DNA]</scope>
    <source>
        <strain evidence="2 3">CGMCC 1.12484</strain>
    </source>
</reference>
<organism evidence="2 3">
    <name type="scientific">Glaciihabitans tibetensis</name>
    <dbReference type="NCBI Taxonomy" id="1266600"/>
    <lineage>
        <taxon>Bacteria</taxon>
        <taxon>Bacillati</taxon>
        <taxon>Actinomycetota</taxon>
        <taxon>Actinomycetes</taxon>
        <taxon>Micrococcales</taxon>
        <taxon>Microbacteriaceae</taxon>
        <taxon>Glaciihabitans</taxon>
    </lineage>
</organism>
<dbReference type="SUPFAM" id="SSF54001">
    <property type="entry name" value="Cysteine proteinases"/>
    <property type="match status" value="1"/>
</dbReference>
<evidence type="ECO:0000313" key="2">
    <source>
        <dbReference type="EMBL" id="PRY68399.1"/>
    </source>
</evidence>
<dbReference type="PANTHER" id="PTHR33490">
    <property type="entry name" value="BLR5614 PROTEIN-RELATED"/>
    <property type="match status" value="1"/>
</dbReference>
<dbReference type="SMART" id="SM00460">
    <property type="entry name" value="TGc"/>
    <property type="match status" value="1"/>
</dbReference>
<dbReference type="InterPro" id="IPR002931">
    <property type="entry name" value="Transglutaminase-like"/>
</dbReference>
<dbReference type="Proteomes" id="UP000237983">
    <property type="component" value="Unassembled WGS sequence"/>
</dbReference>
<keyword evidence="3" id="KW-1185">Reference proteome</keyword>
<protein>
    <submittedName>
        <fullName evidence="2">Transglutaminase superfamily protein</fullName>
    </submittedName>
</protein>
<feature type="domain" description="Transglutaminase-like" evidence="1">
    <location>
        <begin position="74"/>
        <end position="134"/>
    </location>
</feature>
<dbReference type="InterPro" id="IPR038765">
    <property type="entry name" value="Papain-like_cys_pep_sf"/>
</dbReference>
<name>A0A2T0VDY2_9MICO</name>